<evidence type="ECO:0000256" key="1">
    <source>
        <dbReference type="SAM" id="Coils"/>
    </source>
</evidence>
<dbReference type="HOGENOM" id="CLU_1060769_0_0_7"/>
<dbReference type="EMBL" id="AZJI01000009">
    <property type="protein sequence ID" value="ETD22536.1"/>
    <property type="molecule type" value="Genomic_DNA"/>
</dbReference>
<keyword evidence="1" id="KW-0175">Coiled coil</keyword>
<evidence type="ECO:0000313" key="3">
    <source>
        <dbReference type="Proteomes" id="UP000018731"/>
    </source>
</evidence>
<dbReference type="RefSeq" id="WP_023928667.1">
    <property type="nucleotide sequence ID" value="NZ_KI669455.1"/>
</dbReference>
<sequence>MAINDDFSQEGFMVAYTMLLNGINGIKLKAEVFWEFAREDNAMSDLVEAVEQAKRFEVLCHQNETLQNAITKIQQIGQQYKNLKIATHKEAINCLKNPSKEAMQKCNEALARLAQQMKIYNESLREYIQTLKDSTISLTDGTELKVGVFWKIEEEDSALLDLAIKVEQAHDECSQQDKMTQKTQRLLKKVLQTTKQVRASRKAFHKAELDCLKNPSKETTQKCSEALTRFKNVMKIHSQNLQEYLVALTSLNNPFKEADKEK</sequence>
<reference evidence="2 3" key="1">
    <citation type="journal article" date="2014" name="Genome Announc.">
        <title>Draft genome sequences of six enterohepatic helicobacter species isolated from humans and one from rhesus macaques.</title>
        <authorList>
            <person name="Shen Z."/>
            <person name="Sheh A."/>
            <person name="Young S.K."/>
            <person name="Abouelliel A."/>
            <person name="Ward D.V."/>
            <person name="Earl A.M."/>
            <person name="Fox J.G."/>
        </authorList>
    </citation>
    <scope>NUCLEOTIDE SEQUENCE [LARGE SCALE GENOMIC DNA]</scope>
    <source>
        <strain evidence="2 3">MIT 99-5501</strain>
    </source>
</reference>
<dbReference type="PATRIC" id="fig|1357400.3.peg.2497"/>
<accession>V8C728</accession>
<dbReference type="AlphaFoldDB" id="V8C728"/>
<keyword evidence="3" id="KW-1185">Reference proteome</keyword>
<name>V8C728_9HELI</name>
<comment type="caution">
    <text evidence="2">The sequence shown here is derived from an EMBL/GenBank/DDBJ whole genome shotgun (WGS) entry which is preliminary data.</text>
</comment>
<organism evidence="2 3">
    <name type="scientific">Helicobacter macacae MIT 99-5501</name>
    <dbReference type="NCBI Taxonomy" id="1357400"/>
    <lineage>
        <taxon>Bacteria</taxon>
        <taxon>Pseudomonadati</taxon>
        <taxon>Campylobacterota</taxon>
        <taxon>Epsilonproteobacteria</taxon>
        <taxon>Campylobacterales</taxon>
        <taxon>Helicobacteraceae</taxon>
        <taxon>Helicobacter</taxon>
    </lineage>
</organism>
<protein>
    <submittedName>
        <fullName evidence="2">Uncharacterized protein</fullName>
    </submittedName>
</protein>
<gene>
    <name evidence="2" type="ORF">HMPREF2086_01852</name>
</gene>
<evidence type="ECO:0000313" key="2">
    <source>
        <dbReference type="EMBL" id="ETD22536.1"/>
    </source>
</evidence>
<dbReference type="Proteomes" id="UP000018731">
    <property type="component" value="Unassembled WGS sequence"/>
</dbReference>
<feature type="coiled-coil region" evidence="1">
    <location>
        <begin position="66"/>
        <end position="130"/>
    </location>
</feature>
<proteinExistence type="predicted"/>